<evidence type="ECO:0000256" key="2">
    <source>
        <dbReference type="SAM" id="SignalP"/>
    </source>
</evidence>
<sequence length="103" mass="11591">MSWSGILLLASVPMARLVVQALMTGLIYNKPDDPINFLENALAKIRQQPDIEPTWDMFIDNHLTTKNDSNRKAEVKTPVARVKSKLSATTNSSRPPTKETREK</sequence>
<evidence type="ECO:0000313" key="3">
    <source>
        <dbReference type="Proteomes" id="UP000036681"/>
    </source>
</evidence>
<protein>
    <submittedName>
        <fullName evidence="4">Suf domain-containing protein</fullName>
    </submittedName>
</protein>
<feature type="region of interest" description="Disordered" evidence="1">
    <location>
        <begin position="68"/>
        <end position="103"/>
    </location>
</feature>
<feature type="compositionally biased region" description="Polar residues" evidence="1">
    <location>
        <begin position="86"/>
        <end position="95"/>
    </location>
</feature>
<evidence type="ECO:0000313" key="4">
    <source>
        <dbReference type="WBParaSite" id="ALUE_0002205101-mRNA-1"/>
    </source>
</evidence>
<keyword evidence="2" id="KW-0732">Signal</keyword>
<dbReference type="AlphaFoldDB" id="A0A0M3ITH3"/>
<dbReference type="SUPFAM" id="SSF47391">
    <property type="entry name" value="Dimerization-anchoring domain of cAMP-dependent PK regulatory subunit"/>
    <property type="match status" value="1"/>
</dbReference>
<evidence type="ECO:0000256" key="1">
    <source>
        <dbReference type="SAM" id="MobiDB-lite"/>
    </source>
</evidence>
<keyword evidence="3" id="KW-1185">Reference proteome</keyword>
<accession>A0A0M3ITH3</accession>
<feature type="chain" id="PRO_5005657236" evidence="2">
    <location>
        <begin position="22"/>
        <end position="103"/>
    </location>
</feature>
<proteinExistence type="predicted"/>
<dbReference type="WBParaSite" id="ALUE_0002205101-mRNA-1">
    <property type="protein sequence ID" value="ALUE_0002205101-mRNA-1"/>
    <property type="gene ID" value="ALUE_0002205101"/>
</dbReference>
<name>A0A0M3ITH3_ASCLU</name>
<organism evidence="3 4">
    <name type="scientific">Ascaris lumbricoides</name>
    <name type="common">Giant roundworm</name>
    <dbReference type="NCBI Taxonomy" id="6252"/>
    <lineage>
        <taxon>Eukaryota</taxon>
        <taxon>Metazoa</taxon>
        <taxon>Ecdysozoa</taxon>
        <taxon>Nematoda</taxon>
        <taxon>Chromadorea</taxon>
        <taxon>Rhabditida</taxon>
        <taxon>Spirurina</taxon>
        <taxon>Ascaridomorpha</taxon>
        <taxon>Ascaridoidea</taxon>
        <taxon>Ascarididae</taxon>
        <taxon>Ascaris</taxon>
    </lineage>
</organism>
<feature type="signal peptide" evidence="2">
    <location>
        <begin position="1"/>
        <end position="21"/>
    </location>
</feature>
<reference evidence="4" key="1">
    <citation type="submission" date="2017-02" db="UniProtKB">
        <authorList>
            <consortium name="WormBaseParasite"/>
        </authorList>
    </citation>
    <scope>IDENTIFICATION</scope>
</reference>
<dbReference type="Proteomes" id="UP000036681">
    <property type="component" value="Unplaced"/>
</dbReference>